<evidence type="ECO:0000256" key="1">
    <source>
        <dbReference type="SAM" id="Phobius"/>
    </source>
</evidence>
<dbReference type="AlphaFoldDB" id="A0A133NUX4"/>
<dbReference type="PATRIC" id="fig|2702.100.peg.913"/>
<keyword evidence="1" id="KW-0472">Membrane</keyword>
<dbReference type="OrthoDB" id="3238956at2"/>
<accession>A0A133NUX4</accession>
<feature type="transmembrane region" description="Helical" evidence="1">
    <location>
        <begin position="61"/>
        <end position="80"/>
    </location>
</feature>
<dbReference type="RefSeq" id="WP_016636865.1">
    <property type="nucleotide sequence ID" value="NZ_KQ956862.1"/>
</dbReference>
<sequence length="267" mass="29231">MSDTTHAYHNEAQHDSASCATTHEKQAHAPHIHASAMAITQIIVVILLASAAASPIATAKILLTFCMLILLTFLTFWPLHGNMIDRAIALCAGIASAWCATLALKGWLPQSVITDNETVSMSKFIAAIRPYERWAVSFALILVATTFVTFIRQMLREHRTNLVRNLSHTLIASIACAALPGWLFLPSIIRFMPSLRSTDGGILVVVLCIFMVIILSSLSYLWMRNNCGEYYENIKNGTTHSIAFAILPIMLSGMLIYIAGLGMLIAA</sequence>
<evidence type="ECO:0000313" key="3">
    <source>
        <dbReference type="Proteomes" id="UP000070687"/>
    </source>
</evidence>
<name>A0A133NUX4_GARVA</name>
<comment type="caution">
    <text evidence="2">The sequence shown here is derived from an EMBL/GenBank/DDBJ whole genome shotgun (WGS) entry which is preliminary data.</text>
</comment>
<feature type="transmembrane region" description="Helical" evidence="1">
    <location>
        <begin position="86"/>
        <end position="104"/>
    </location>
</feature>
<reference evidence="2 3" key="1">
    <citation type="submission" date="2016-01" db="EMBL/GenBank/DDBJ databases">
        <authorList>
            <person name="Oliw E.H."/>
        </authorList>
    </citation>
    <scope>NUCLEOTIDE SEQUENCE [LARGE SCALE GENOMIC DNA]</scope>
    <source>
        <strain evidence="2 3">PSS_7772B</strain>
    </source>
</reference>
<feature type="transmembrane region" description="Helical" evidence="1">
    <location>
        <begin position="32"/>
        <end position="54"/>
    </location>
</feature>
<protein>
    <recommendedName>
        <fullName evidence="4">Beta-carotene 15,15'-monooxygenase</fullName>
    </recommendedName>
</protein>
<feature type="transmembrane region" description="Helical" evidence="1">
    <location>
        <begin position="131"/>
        <end position="150"/>
    </location>
</feature>
<keyword evidence="1" id="KW-0812">Transmembrane</keyword>
<evidence type="ECO:0000313" key="2">
    <source>
        <dbReference type="EMBL" id="KXA20094.1"/>
    </source>
</evidence>
<gene>
    <name evidence="2" type="ORF">HMPREF3208_00933</name>
</gene>
<dbReference type="EMBL" id="LRQB01000053">
    <property type="protein sequence ID" value="KXA20094.1"/>
    <property type="molecule type" value="Genomic_DNA"/>
</dbReference>
<feature type="transmembrane region" description="Helical" evidence="1">
    <location>
        <begin position="242"/>
        <end position="266"/>
    </location>
</feature>
<evidence type="ECO:0008006" key="4">
    <source>
        <dbReference type="Google" id="ProtNLM"/>
    </source>
</evidence>
<organism evidence="2 3">
    <name type="scientific">Gardnerella vaginalis</name>
    <dbReference type="NCBI Taxonomy" id="2702"/>
    <lineage>
        <taxon>Bacteria</taxon>
        <taxon>Bacillati</taxon>
        <taxon>Actinomycetota</taxon>
        <taxon>Actinomycetes</taxon>
        <taxon>Bifidobacteriales</taxon>
        <taxon>Bifidobacteriaceae</taxon>
        <taxon>Gardnerella</taxon>
    </lineage>
</organism>
<dbReference type="Proteomes" id="UP000070687">
    <property type="component" value="Unassembled WGS sequence"/>
</dbReference>
<feature type="transmembrane region" description="Helical" evidence="1">
    <location>
        <begin position="201"/>
        <end position="222"/>
    </location>
</feature>
<feature type="transmembrane region" description="Helical" evidence="1">
    <location>
        <begin position="170"/>
        <end position="189"/>
    </location>
</feature>
<keyword evidence="1" id="KW-1133">Transmembrane helix</keyword>
<proteinExistence type="predicted"/>